<dbReference type="EnsemblMetazoa" id="PPAI005552-RA">
    <property type="protein sequence ID" value="PPAI005552-PA"/>
    <property type="gene ID" value="PPAI005552"/>
</dbReference>
<feature type="domain" description="Major facilitator superfamily (MFS) profile" evidence="8">
    <location>
        <begin position="16"/>
        <end position="450"/>
    </location>
</feature>
<dbReference type="VEuPathDB" id="VectorBase:PPAI005552"/>
<dbReference type="InterPro" id="IPR005829">
    <property type="entry name" value="Sugar_transporter_CS"/>
</dbReference>
<keyword evidence="4" id="KW-0762">Sugar transport</keyword>
<keyword evidence="5" id="KW-0812">Transmembrane</keyword>
<dbReference type="GO" id="GO:0005886">
    <property type="term" value="C:plasma membrane"/>
    <property type="evidence" value="ECO:0007669"/>
    <property type="project" value="UniProtKB-SubCell"/>
</dbReference>
<evidence type="ECO:0000256" key="3">
    <source>
        <dbReference type="ARBA" id="ARBA00022475"/>
    </source>
</evidence>
<dbReference type="InterPro" id="IPR005828">
    <property type="entry name" value="MFS_sugar_transport-like"/>
</dbReference>
<evidence type="ECO:0000256" key="5">
    <source>
        <dbReference type="ARBA" id="ARBA00022692"/>
    </source>
</evidence>
<evidence type="ECO:0000256" key="6">
    <source>
        <dbReference type="ARBA" id="ARBA00022989"/>
    </source>
</evidence>
<dbReference type="InterPro" id="IPR020846">
    <property type="entry name" value="MFS_dom"/>
</dbReference>
<dbReference type="AlphaFoldDB" id="A0A1B0DCL3"/>
<dbReference type="PROSITE" id="PS00217">
    <property type="entry name" value="SUGAR_TRANSPORT_2"/>
    <property type="match status" value="1"/>
</dbReference>
<dbReference type="PANTHER" id="PTHR48021:SF33">
    <property type="entry name" value="AT22075P-RELATED"/>
    <property type="match status" value="1"/>
</dbReference>
<keyword evidence="6" id="KW-1133">Transmembrane helix</keyword>
<accession>A0A1B0DCL3</accession>
<dbReference type="SUPFAM" id="SSF103473">
    <property type="entry name" value="MFS general substrate transporter"/>
    <property type="match status" value="2"/>
</dbReference>
<evidence type="ECO:0000256" key="4">
    <source>
        <dbReference type="ARBA" id="ARBA00022597"/>
    </source>
</evidence>
<dbReference type="Pfam" id="PF00083">
    <property type="entry name" value="Sugar_tr"/>
    <property type="match status" value="3"/>
</dbReference>
<organism evidence="9 10">
    <name type="scientific">Phlebotomus papatasi</name>
    <name type="common">Sandfly</name>
    <dbReference type="NCBI Taxonomy" id="29031"/>
    <lineage>
        <taxon>Eukaryota</taxon>
        <taxon>Metazoa</taxon>
        <taxon>Ecdysozoa</taxon>
        <taxon>Arthropoda</taxon>
        <taxon>Hexapoda</taxon>
        <taxon>Insecta</taxon>
        <taxon>Pterygota</taxon>
        <taxon>Neoptera</taxon>
        <taxon>Endopterygota</taxon>
        <taxon>Diptera</taxon>
        <taxon>Nematocera</taxon>
        <taxon>Psychodoidea</taxon>
        <taxon>Psychodidae</taxon>
        <taxon>Phlebotomus</taxon>
        <taxon>Phlebotomus</taxon>
    </lineage>
</organism>
<dbReference type="FunFam" id="1.20.1250.20:FF:000218">
    <property type="entry name" value="facilitated trehalose transporter Tret1"/>
    <property type="match status" value="1"/>
</dbReference>
<evidence type="ECO:0000256" key="1">
    <source>
        <dbReference type="ARBA" id="ARBA00004651"/>
    </source>
</evidence>
<keyword evidence="2" id="KW-0813">Transport</keyword>
<dbReference type="EMBL" id="AJVK01030929">
    <property type="status" value="NOT_ANNOTATED_CDS"/>
    <property type="molecule type" value="Genomic_DNA"/>
</dbReference>
<dbReference type="PROSITE" id="PS50850">
    <property type="entry name" value="MFS"/>
    <property type="match status" value="2"/>
</dbReference>
<dbReference type="Gene3D" id="1.20.1250.20">
    <property type="entry name" value="MFS general substrate transporter like domains"/>
    <property type="match status" value="3"/>
</dbReference>
<keyword evidence="7" id="KW-0472">Membrane</keyword>
<evidence type="ECO:0000256" key="2">
    <source>
        <dbReference type="ARBA" id="ARBA00022448"/>
    </source>
</evidence>
<name>A0A1B0DCL3_PHLPP</name>
<dbReference type="InterPro" id="IPR036259">
    <property type="entry name" value="MFS_trans_sf"/>
</dbReference>
<dbReference type="InterPro" id="IPR050549">
    <property type="entry name" value="MFS_Trehalose_Transporter"/>
</dbReference>
<dbReference type="EMBL" id="AJVK01030930">
    <property type="status" value="NOT_ANNOTATED_CDS"/>
    <property type="molecule type" value="Genomic_DNA"/>
</dbReference>
<dbReference type="PROSITE" id="PS00216">
    <property type="entry name" value="SUGAR_TRANSPORT_1"/>
    <property type="match status" value="1"/>
</dbReference>
<dbReference type="EMBL" id="AJVK01030928">
    <property type="status" value="NOT_ANNOTATED_CDS"/>
    <property type="molecule type" value="Genomic_DNA"/>
</dbReference>
<evidence type="ECO:0000313" key="9">
    <source>
        <dbReference type="EnsemblMetazoa" id="PPAI005552-PA"/>
    </source>
</evidence>
<reference evidence="9" key="1">
    <citation type="submission" date="2022-08" db="UniProtKB">
        <authorList>
            <consortium name="EnsemblMetazoa"/>
        </authorList>
    </citation>
    <scope>IDENTIFICATION</scope>
    <source>
        <strain evidence="9">Israel</strain>
    </source>
</reference>
<comment type="subcellular location">
    <subcellularLocation>
        <location evidence="1">Cell membrane</location>
        <topology evidence="1">Multi-pass membrane protein</topology>
    </subcellularLocation>
</comment>
<dbReference type="Proteomes" id="UP000092462">
    <property type="component" value="Unassembled WGS sequence"/>
</dbReference>
<dbReference type="GO" id="GO:0022857">
    <property type="term" value="F:transmembrane transporter activity"/>
    <property type="evidence" value="ECO:0007669"/>
    <property type="project" value="InterPro"/>
</dbReference>
<evidence type="ECO:0000256" key="7">
    <source>
        <dbReference type="ARBA" id="ARBA00023136"/>
    </source>
</evidence>
<evidence type="ECO:0000259" key="8">
    <source>
        <dbReference type="PROSITE" id="PS50850"/>
    </source>
</evidence>
<dbReference type="PANTHER" id="PTHR48021">
    <property type="match status" value="1"/>
</dbReference>
<proteinExistence type="predicted"/>
<keyword evidence="3" id="KW-1003">Cell membrane</keyword>
<feature type="domain" description="Major facilitator superfamily (MFS) profile" evidence="8">
    <location>
        <begin position="469"/>
        <end position="866"/>
    </location>
</feature>
<dbReference type="VEuPathDB" id="VectorBase:PPAPM1_009243"/>
<dbReference type="VEuPathDB" id="VectorBase:PPAPM1_003839"/>
<protein>
    <recommendedName>
        <fullName evidence="8">Major facilitator superfamily (MFS) profile domain-containing protein</fullName>
    </recommendedName>
</protein>
<keyword evidence="10" id="KW-1185">Reference proteome</keyword>
<evidence type="ECO:0000313" key="10">
    <source>
        <dbReference type="Proteomes" id="UP000092462"/>
    </source>
</evidence>
<sequence length="878" mass="96999">MKKISVDRGKVIQIIAAASANLLSILFGFVLGWTSPAIIFLQSEDSPLESGPISINDASLMTSLLSVGAVLGCVFAGWLANAIGRKISLQILILPQLCAFILIATAKTVTYLHISRVLSGFSAGACVVVFPIFISEIADKSLRSVIGNFLGLGFNFGCLVGKILTSYAGYYATPIVAIVIIGSFLAIFTYLPDTPQYFLLRNREEAAQNSLKFYRGVHRKEQMTQKVAEEFAELKASPSLTNQKISLSRDDFKGASTFLAIVITFVLSANQNFTGSRILIAYTQSLFRESGSRMDEAAMDLTVTVIQVITAIACIPIIKMFGSRNPLLWFYLISGIFLMIAGIHYNLHENGVDMSDYAWLIIISFAVSIAIPGTGIVSISFVLPTEILPPKIRGSVISGLLLFSWILAIVLVQFYFQLAEFWGHSVWMYIFSIWCLLNVIFSYFFIPETKGKNFDERYEFSGRILQNVAAISINLVQVVSGIALGWSSPIFPLLISEDTPLADGPISVDEASRITAIFYLSGCVGSIIFGRLADYIGRKWTIILGAIPQICANILIILAKNGTHLLISRALSGVASSAHFILVPVFLSEIAETKNRGKIGSYNGLMITLGIAVGYTVGAYFHMHVGAGLCLVILTVFLLTSVFFSETPQYLLMKKRDDEAFKALMFYRGFSTKESVSEVFLREFEDLRMSILNVMQKTSLSRKDFRWGWIGGNVSAIAAAVFVHLLSYVSMALIERLGRRWLMLVSSFGAAIFLAILSVMVMLNNDGVDISAVDWIPVIAYAAFNAIATYGIIVVPVIIATEILPIKIRSLILLLFYIMTNLLTTVNVTYFMTIAEYLGFHWNIWIFAISCFIEFVLLYFLLPETKGMTYDEIVKLLK</sequence>